<evidence type="ECO:0000313" key="3">
    <source>
        <dbReference type="Proteomes" id="UP000664534"/>
    </source>
</evidence>
<organism evidence="2 3">
    <name type="scientific">Imshaugia aleurites</name>
    <dbReference type="NCBI Taxonomy" id="172621"/>
    <lineage>
        <taxon>Eukaryota</taxon>
        <taxon>Fungi</taxon>
        <taxon>Dikarya</taxon>
        <taxon>Ascomycota</taxon>
        <taxon>Pezizomycotina</taxon>
        <taxon>Lecanoromycetes</taxon>
        <taxon>OSLEUM clade</taxon>
        <taxon>Lecanoromycetidae</taxon>
        <taxon>Lecanorales</taxon>
        <taxon>Lecanorineae</taxon>
        <taxon>Parmeliaceae</taxon>
        <taxon>Imshaugia</taxon>
    </lineage>
</organism>
<dbReference type="OrthoDB" id="5382650at2759"/>
<name>A0A8H3EHI1_9LECA</name>
<keyword evidence="3" id="KW-1185">Reference proteome</keyword>
<proteinExistence type="predicted"/>
<sequence>MATTPPNNQEEDHAATATNSSDSLKAAYEIAIETYKKHSSLIRPTREEYDALFLKHEKAQKNYDKIIERESAHRTTYQTHKKSFGKLATALRVSQNKLRTTKGPIGDLQALTHATLYNEFRHASYTMMTLIEQNKRLEKIKVDFGKIDQEMYDKCHELFAKLDTQCKEMDQLHLKVVEAEEEMGEKPGCGLVGGKCLSCLRLGKQKARTREVVGTPISPIEAELVATTEKMMKAKGVSWEDLSKGLEMNEKLEDILEEEELTADRAGQ</sequence>
<reference evidence="2" key="1">
    <citation type="submission" date="2021-03" db="EMBL/GenBank/DDBJ databases">
        <authorList>
            <person name="Tagirdzhanova G."/>
        </authorList>
    </citation>
    <scope>NUCLEOTIDE SEQUENCE</scope>
</reference>
<evidence type="ECO:0000313" key="2">
    <source>
        <dbReference type="EMBL" id="CAF9905715.1"/>
    </source>
</evidence>
<comment type="caution">
    <text evidence="2">The sequence shown here is derived from an EMBL/GenBank/DDBJ whole genome shotgun (WGS) entry which is preliminary data.</text>
</comment>
<evidence type="ECO:0000256" key="1">
    <source>
        <dbReference type="SAM" id="MobiDB-lite"/>
    </source>
</evidence>
<dbReference type="AlphaFoldDB" id="A0A8H3EHI1"/>
<protein>
    <submittedName>
        <fullName evidence="2">Uncharacterized protein</fullName>
    </submittedName>
</protein>
<dbReference type="EMBL" id="CAJPDT010000002">
    <property type="protein sequence ID" value="CAF9905715.1"/>
    <property type="molecule type" value="Genomic_DNA"/>
</dbReference>
<accession>A0A8H3EHI1</accession>
<gene>
    <name evidence="2" type="ORF">IMSHALPRED_003943</name>
</gene>
<feature type="region of interest" description="Disordered" evidence="1">
    <location>
        <begin position="1"/>
        <end position="20"/>
    </location>
</feature>
<dbReference type="Proteomes" id="UP000664534">
    <property type="component" value="Unassembled WGS sequence"/>
</dbReference>